<dbReference type="AlphaFoldDB" id="A0A6H1TZT3"/>
<dbReference type="Pfam" id="PF12204">
    <property type="entry name" value="DUF3598_N"/>
    <property type="match status" value="1"/>
</dbReference>
<dbReference type="EMBL" id="CP051167">
    <property type="protein sequence ID" value="QIZ72128.1"/>
    <property type="molecule type" value="Genomic_DNA"/>
</dbReference>
<feature type="domain" description="DUF3598" evidence="1">
    <location>
        <begin position="1"/>
        <end position="138"/>
    </location>
</feature>
<evidence type="ECO:0000313" key="3">
    <source>
        <dbReference type="EMBL" id="QIZ72128.1"/>
    </source>
</evidence>
<dbReference type="RefSeq" id="WP_168570278.1">
    <property type="nucleotide sequence ID" value="NZ_CP051167.1"/>
</dbReference>
<dbReference type="Proteomes" id="UP000500857">
    <property type="component" value="Chromosome"/>
</dbReference>
<evidence type="ECO:0000259" key="1">
    <source>
        <dbReference type="Pfam" id="PF12204"/>
    </source>
</evidence>
<dbReference type="GO" id="GO:0000918">
    <property type="term" value="P:division septum site selection"/>
    <property type="evidence" value="ECO:0007669"/>
    <property type="project" value="TreeGrafter"/>
</dbReference>
<dbReference type="KEGG" id="oxy:HCG48_17425"/>
<keyword evidence="4" id="KW-1185">Reference proteome</keyword>
<proteinExistence type="predicted"/>
<dbReference type="InterPro" id="IPR048378">
    <property type="entry name" value="BFA1-like_C"/>
</dbReference>
<protein>
    <submittedName>
        <fullName evidence="3">DUF3598 family protein</fullName>
    </submittedName>
</protein>
<dbReference type="InterPro" id="IPR012674">
    <property type="entry name" value="Calycin"/>
</dbReference>
<accession>A0A6H1TZT3</accession>
<dbReference type="Pfam" id="PF21053">
    <property type="entry name" value="BFA1_C"/>
    <property type="match status" value="1"/>
</dbReference>
<dbReference type="InterPro" id="IPR022017">
    <property type="entry name" value="BFA1-like_DUF3598"/>
</dbReference>
<evidence type="ECO:0000313" key="4">
    <source>
        <dbReference type="Proteomes" id="UP000500857"/>
    </source>
</evidence>
<dbReference type="SUPFAM" id="SSF50814">
    <property type="entry name" value="Lipocalins"/>
    <property type="match status" value="2"/>
</dbReference>
<reference evidence="3 4" key="1">
    <citation type="submission" date="2020-04" db="EMBL/GenBank/DDBJ databases">
        <authorList>
            <person name="Basu S."/>
            <person name="Maruthanayagam V."/>
            <person name="Chakraborty S."/>
            <person name="Pramanik A."/>
            <person name="Mukherjee J."/>
            <person name="Brink B."/>
        </authorList>
    </citation>
    <scope>NUCLEOTIDE SEQUENCE [LARGE SCALE GENOMIC DNA]</scope>
    <source>
        <strain evidence="3 4">AP17</strain>
    </source>
</reference>
<dbReference type="Gene3D" id="2.40.128.20">
    <property type="match status" value="2"/>
</dbReference>
<dbReference type="GO" id="GO:0005886">
    <property type="term" value="C:plasma membrane"/>
    <property type="evidence" value="ECO:0007669"/>
    <property type="project" value="TreeGrafter"/>
</dbReference>
<gene>
    <name evidence="3" type="ORF">HCG48_17425</name>
</gene>
<evidence type="ECO:0000259" key="2">
    <source>
        <dbReference type="Pfam" id="PF21053"/>
    </source>
</evidence>
<dbReference type="PANTHER" id="PTHR33404">
    <property type="entry name" value="CELL DIVISION TOPOLOGICAL SPECIFICITY FACTOR HOMOLOG, CHLOROPLASTIC"/>
    <property type="match status" value="1"/>
</dbReference>
<sequence length="284" mass="31970">MGNQWDNFLHNLGRWQGSFAQFSPEGEALSETPTLLLLEGLENDERARLTLQRFAPGARPGADEPVSELVREYRSFGRDILFFDDGAFSQGTIQLGPFSEFGAEFGFVDENRRLRLVELFAPEGHLKNLTLIRESRAGSEAVESPPLKLEQLLGTWEGTAQTLYPDWRSADVMQTRLVLEAIAPSQVRQTLSFTVGLQNGQIESIASIEGDRLHFEGGSRPTSVLLLPGGASATFPVKVERRQSFFIEAGWLVRPNYRQRLIRRYSDRGEWESLTLVGERKIDI</sequence>
<feature type="domain" description="Biogenesis factor required for ATP synthase 1-like C-terminal" evidence="2">
    <location>
        <begin position="143"/>
        <end position="282"/>
    </location>
</feature>
<organism evidence="3 4">
    <name type="scientific">Oxynema aestuarii AP17</name>
    <dbReference type="NCBI Taxonomy" id="2064643"/>
    <lineage>
        <taxon>Bacteria</taxon>
        <taxon>Bacillati</taxon>
        <taxon>Cyanobacteriota</taxon>
        <taxon>Cyanophyceae</taxon>
        <taxon>Oscillatoriophycideae</taxon>
        <taxon>Oscillatoriales</taxon>
        <taxon>Oscillatoriaceae</taxon>
        <taxon>Oxynema</taxon>
        <taxon>Oxynema aestuarii</taxon>
    </lineage>
</organism>
<name>A0A6H1TZT3_9CYAN</name>
<dbReference type="PANTHER" id="PTHR33404:SF1">
    <property type="entry name" value="SLL0497 PROTEIN"/>
    <property type="match status" value="1"/>
</dbReference>